<dbReference type="Proteomes" id="UP000245166">
    <property type="component" value="Unassembled WGS sequence"/>
</dbReference>
<dbReference type="Gene3D" id="3.40.50.1000">
    <property type="entry name" value="HAD superfamily/HAD-like"/>
    <property type="match status" value="1"/>
</dbReference>
<dbReference type="GO" id="GO:0016791">
    <property type="term" value="F:phosphatase activity"/>
    <property type="evidence" value="ECO:0007669"/>
    <property type="project" value="TreeGrafter"/>
</dbReference>
<comment type="caution">
    <text evidence="1">The sequence shown here is derived from an EMBL/GenBank/DDBJ whole genome shotgun (WGS) entry which is preliminary data.</text>
</comment>
<dbReference type="SFLD" id="SFLDS00003">
    <property type="entry name" value="Haloacid_Dehalogenase"/>
    <property type="match status" value="1"/>
</dbReference>
<dbReference type="Gene3D" id="3.30.1240.10">
    <property type="match status" value="1"/>
</dbReference>
<dbReference type="OrthoDB" id="3180855at2"/>
<sequence length="290" mass="29720">MGAVTATPDIRMIAIDLDGTLLDSRKLLDPAFPAVLAALTERGIAVVPASGRQHESIRLAIAGSEADGTVGTGDEVAATLAIIAENGALAARGGVVVAVDGVPLAAVATVLAAVDRYRAAGGTAAVVLAGRRSAYVSTEAVATLPDFVATSRPYYPLLEVVEDLHAVEDDVLKIAVWDPHGTETGVAVEIGEVPGARTLISAPVWVDVMSPTADKGRALAALQEEMGIGPEHTMAFGDFPNDLGMLARAEWSYAMAGAHPAVTAAARFVAPSNDEGGVVQTIREVLGLEV</sequence>
<gene>
    <name evidence="1" type="ORF">C8046_10375</name>
</gene>
<dbReference type="EMBL" id="PYHR01000002">
    <property type="protein sequence ID" value="PWD50997.1"/>
    <property type="molecule type" value="Genomic_DNA"/>
</dbReference>
<dbReference type="RefSeq" id="WP_109229378.1">
    <property type="nucleotide sequence ID" value="NZ_PYHR01000002.1"/>
</dbReference>
<accession>A0A2U1ZVH7</accession>
<evidence type="ECO:0000313" key="2">
    <source>
        <dbReference type="Proteomes" id="UP000245166"/>
    </source>
</evidence>
<protein>
    <submittedName>
        <fullName evidence="1">HAD family hydrolase</fullName>
    </submittedName>
</protein>
<dbReference type="PANTHER" id="PTHR10000:SF8">
    <property type="entry name" value="HAD SUPERFAMILY HYDROLASE-LIKE, TYPE 3"/>
    <property type="match status" value="1"/>
</dbReference>
<dbReference type="GO" id="GO:0000287">
    <property type="term" value="F:magnesium ion binding"/>
    <property type="evidence" value="ECO:0007669"/>
    <property type="project" value="TreeGrafter"/>
</dbReference>
<keyword evidence="1" id="KW-0378">Hydrolase</keyword>
<dbReference type="SUPFAM" id="SSF56784">
    <property type="entry name" value="HAD-like"/>
    <property type="match status" value="1"/>
</dbReference>
<dbReference type="InterPro" id="IPR036412">
    <property type="entry name" value="HAD-like_sf"/>
</dbReference>
<dbReference type="GO" id="GO:0005829">
    <property type="term" value="C:cytosol"/>
    <property type="evidence" value="ECO:0007669"/>
    <property type="project" value="TreeGrafter"/>
</dbReference>
<dbReference type="Pfam" id="PF08282">
    <property type="entry name" value="Hydrolase_3"/>
    <property type="match status" value="1"/>
</dbReference>
<proteinExistence type="predicted"/>
<name>A0A2U1ZVH7_9MICO</name>
<keyword evidence="2" id="KW-1185">Reference proteome</keyword>
<evidence type="ECO:0000313" key="1">
    <source>
        <dbReference type="EMBL" id="PWD50997.1"/>
    </source>
</evidence>
<dbReference type="InterPro" id="IPR023214">
    <property type="entry name" value="HAD_sf"/>
</dbReference>
<dbReference type="SFLD" id="SFLDG01140">
    <property type="entry name" value="C2.B:_Phosphomannomutase_and_P"/>
    <property type="match status" value="1"/>
</dbReference>
<reference evidence="1 2" key="1">
    <citation type="submission" date="2018-03" db="EMBL/GenBank/DDBJ databases">
        <title>Genome assembly of novel Miniimonas species PCH200.</title>
        <authorList>
            <person name="Thakur V."/>
            <person name="Kumar V."/>
            <person name="Singh D."/>
        </authorList>
    </citation>
    <scope>NUCLEOTIDE SEQUENCE [LARGE SCALE GENOMIC DNA]</scope>
    <source>
        <strain evidence="1 2">PCH200</strain>
    </source>
</reference>
<organism evidence="1 2">
    <name type="scientific">Serinibacter arcticus</name>
    <dbReference type="NCBI Taxonomy" id="1655435"/>
    <lineage>
        <taxon>Bacteria</taxon>
        <taxon>Bacillati</taxon>
        <taxon>Actinomycetota</taxon>
        <taxon>Actinomycetes</taxon>
        <taxon>Micrococcales</taxon>
        <taxon>Beutenbergiaceae</taxon>
        <taxon>Serinibacter</taxon>
    </lineage>
</organism>
<dbReference type="AlphaFoldDB" id="A0A2U1ZVH7"/>
<dbReference type="PANTHER" id="PTHR10000">
    <property type="entry name" value="PHOSPHOSERINE PHOSPHATASE"/>
    <property type="match status" value="1"/>
</dbReference>